<name>A0AAU9WHK9_9CNID</name>
<gene>
    <name evidence="1" type="ORF">PMEA_00004569</name>
</gene>
<comment type="caution">
    <text evidence="1">The sequence shown here is derived from an EMBL/GenBank/DDBJ whole genome shotgun (WGS) entry which is preliminary data.</text>
</comment>
<dbReference type="EMBL" id="CALNXJ010000013">
    <property type="protein sequence ID" value="CAH3112599.1"/>
    <property type="molecule type" value="Genomic_DNA"/>
</dbReference>
<protein>
    <recommendedName>
        <fullName evidence="3">Peptidase A2 domain-containing protein</fullName>
    </recommendedName>
</protein>
<sequence length="188" mass="20561">MDKEWLVMALNCRENLVLSTASVHLQLDRLRKVADDDGDDGGDHEVPGVAVVKFEACEFTCEGLISRYKAFIISRDEEPVQIQNACGKVIPVPGHCRVLFDTGNEVATSISRELLLELNLQPVPSKKMKVKLAGRGSGQFETVEINLIIRGCPFKVSALIDAVAEGTDLLVGMDIIQKLFDSGYTIGD</sequence>
<evidence type="ECO:0000313" key="1">
    <source>
        <dbReference type="EMBL" id="CAH3112599.1"/>
    </source>
</evidence>
<keyword evidence="2" id="KW-1185">Reference proteome</keyword>
<proteinExistence type="predicted"/>
<dbReference type="InterPro" id="IPR021109">
    <property type="entry name" value="Peptidase_aspartic_dom_sf"/>
</dbReference>
<evidence type="ECO:0000313" key="2">
    <source>
        <dbReference type="Proteomes" id="UP001159428"/>
    </source>
</evidence>
<organism evidence="1 2">
    <name type="scientific">Pocillopora meandrina</name>
    <dbReference type="NCBI Taxonomy" id="46732"/>
    <lineage>
        <taxon>Eukaryota</taxon>
        <taxon>Metazoa</taxon>
        <taxon>Cnidaria</taxon>
        <taxon>Anthozoa</taxon>
        <taxon>Hexacorallia</taxon>
        <taxon>Scleractinia</taxon>
        <taxon>Astrocoeniina</taxon>
        <taxon>Pocilloporidae</taxon>
        <taxon>Pocillopora</taxon>
    </lineage>
</organism>
<dbReference type="Proteomes" id="UP001159428">
    <property type="component" value="Unassembled WGS sequence"/>
</dbReference>
<accession>A0AAU9WHK9</accession>
<dbReference type="Gene3D" id="2.40.70.10">
    <property type="entry name" value="Acid Proteases"/>
    <property type="match status" value="1"/>
</dbReference>
<reference evidence="1 2" key="1">
    <citation type="submission" date="2022-05" db="EMBL/GenBank/DDBJ databases">
        <authorList>
            <consortium name="Genoscope - CEA"/>
            <person name="William W."/>
        </authorList>
    </citation>
    <scope>NUCLEOTIDE SEQUENCE [LARGE SCALE GENOMIC DNA]</scope>
</reference>
<dbReference type="AlphaFoldDB" id="A0AAU9WHK9"/>
<evidence type="ECO:0008006" key="3">
    <source>
        <dbReference type="Google" id="ProtNLM"/>
    </source>
</evidence>